<dbReference type="PANTHER" id="PTHR40758:SF1">
    <property type="entry name" value="CONSERVED PROTEIN"/>
    <property type="match status" value="1"/>
</dbReference>
<feature type="domain" description="Mycothiol-dependent maleylpyruvate isomerase metal-binding" evidence="1">
    <location>
        <begin position="98"/>
        <end position="221"/>
    </location>
</feature>
<dbReference type="Pfam" id="PF11716">
    <property type="entry name" value="MDMPI_N"/>
    <property type="match status" value="1"/>
</dbReference>
<evidence type="ECO:0000259" key="1">
    <source>
        <dbReference type="Pfam" id="PF11716"/>
    </source>
</evidence>
<dbReference type="RefSeq" id="WP_369142926.1">
    <property type="nucleotide sequence ID" value="NZ_CP163444.1"/>
</dbReference>
<dbReference type="SUPFAM" id="SSF109854">
    <property type="entry name" value="DinB/YfiT-like putative metalloenzymes"/>
    <property type="match status" value="1"/>
</dbReference>
<gene>
    <name evidence="2" type="ORF">AB5J54_06415</name>
</gene>
<accession>A0AB39SS89</accession>
<reference evidence="2" key="1">
    <citation type="submission" date="2024-07" db="EMBL/GenBank/DDBJ databases">
        <authorList>
            <person name="Yu S.T."/>
        </authorList>
    </citation>
    <scope>NUCLEOTIDE SEQUENCE</scope>
    <source>
        <strain evidence="2">R44</strain>
    </source>
</reference>
<dbReference type="NCBIfam" id="TIGR03083">
    <property type="entry name" value="maleylpyruvate isomerase family mycothiol-dependent enzyme"/>
    <property type="match status" value="1"/>
</dbReference>
<organism evidence="2">
    <name type="scientific">Streptomyces sp. R44</name>
    <dbReference type="NCBI Taxonomy" id="3238633"/>
    <lineage>
        <taxon>Bacteria</taxon>
        <taxon>Bacillati</taxon>
        <taxon>Actinomycetota</taxon>
        <taxon>Actinomycetes</taxon>
        <taxon>Kitasatosporales</taxon>
        <taxon>Streptomycetaceae</taxon>
        <taxon>Streptomyces</taxon>
    </lineage>
</organism>
<dbReference type="GO" id="GO:0016853">
    <property type="term" value="F:isomerase activity"/>
    <property type="evidence" value="ECO:0007669"/>
    <property type="project" value="UniProtKB-KW"/>
</dbReference>
<dbReference type="InterPro" id="IPR024344">
    <property type="entry name" value="MDMPI_metal-binding"/>
</dbReference>
<dbReference type="GO" id="GO:0005886">
    <property type="term" value="C:plasma membrane"/>
    <property type="evidence" value="ECO:0007669"/>
    <property type="project" value="TreeGrafter"/>
</dbReference>
<dbReference type="InterPro" id="IPR034660">
    <property type="entry name" value="DinB/YfiT-like"/>
</dbReference>
<dbReference type="PANTHER" id="PTHR40758">
    <property type="entry name" value="CONSERVED PROTEIN"/>
    <property type="match status" value="1"/>
</dbReference>
<dbReference type="AlphaFoldDB" id="A0AB39SS89"/>
<sequence>MSDALLSTLTEALAELVTAVETSDDEDLDPDTAVKWLESTAYTLGRLGAADRRTLDGLLREAALRQPEGPWREELLKVSEGFGLTEEPADDTHAALCEAALDHARRFAATVRAADPATPVPTCPGWTLADLTRHLGTVHHWAEHLVRTRAGARVLARDVPLDLPADPAAYPDWLVAGAERFAATAREADPDAPVWSPGADPHVRHYPRHVLFETVIHLADAELAVAGTTGPLDPGTAADAIDHFLGNAPYIPWIAEPLAHLDRDGAVLRLEARDTGTVWTLALGGGGFTWSRGSDRGEPTAGVAADTGELLLLLHRRYTADDPRFTHSGDRDLLDDWLAATAL</sequence>
<keyword evidence="2" id="KW-0413">Isomerase</keyword>
<dbReference type="EMBL" id="CP163444">
    <property type="protein sequence ID" value="XDQ70183.1"/>
    <property type="molecule type" value="Genomic_DNA"/>
</dbReference>
<proteinExistence type="predicted"/>
<protein>
    <submittedName>
        <fullName evidence="2">Maleylpyruvate isomerase N-terminal domain-containing protein</fullName>
    </submittedName>
</protein>
<dbReference type="GO" id="GO:0046872">
    <property type="term" value="F:metal ion binding"/>
    <property type="evidence" value="ECO:0007669"/>
    <property type="project" value="InterPro"/>
</dbReference>
<name>A0AB39SS89_9ACTN</name>
<dbReference type="InterPro" id="IPR017517">
    <property type="entry name" value="Maleyloyr_isom"/>
</dbReference>
<evidence type="ECO:0000313" key="2">
    <source>
        <dbReference type="EMBL" id="XDQ70183.1"/>
    </source>
</evidence>